<dbReference type="EMBL" id="BSEN01000003">
    <property type="protein sequence ID" value="GLJ75350.1"/>
    <property type="molecule type" value="Genomic_DNA"/>
</dbReference>
<feature type="transmembrane region" description="Helical" evidence="1">
    <location>
        <begin position="24"/>
        <end position="43"/>
    </location>
</feature>
<accession>A0A9W6H7F6</accession>
<evidence type="ECO:0000256" key="1">
    <source>
        <dbReference type="SAM" id="Phobius"/>
    </source>
</evidence>
<dbReference type="Proteomes" id="UP001142372">
    <property type="component" value="Unassembled WGS sequence"/>
</dbReference>
<dbReference type="RefSeq" id="WP_271176034.1">
    <property type="nucleotide sequence ID" value="NZ_BAAAJO010000001.1"/>
</dbReference>
<proteinExistence type="predicted"/>
<evidence type="ECO:0000313" key="2">
    <source>
        <dbReference type="EMBL" id="GLJ75350.1"/>
    </source>
</evidence>
<evidence type="ECO:0000313" key="3">
    <source>
        <dbReference type="Proteomes" id="UP001142372"/>
    </source>
</evidence>
<keyword evidence="1" id="KW-0472">Membrane</keyword>
<feature type="transmembrane region" description="Helical" evidence="1">
    <location>
        <begin position="116"/>
        <end position="135"/>
    </location>
</feature>
<keyword evidence="3" id="KW-1185">Reference proteome</keyword>
<feature type="transmembrane region" description="Helical" evidence="1">
    <location>
        <begin position="52"/>
        <end position="79"/>
    </location>
</feature>
<dbReference type="AlphaFoldDB" id="A0A9W6H7F6"/>
<gene>
    <name evidence="2" type="ORF">GCM10017584_09240</name>
</gene>
<reference evidence="2" key="1">
    <citation type="journal article" date="2014" name="Int. J. Syst. Evol. Microbiol.">
        <title>Complete genome sequence of Corynebacterium casei LMG S-19264T (=DSM 44701T), isolated from a smear-ripened cheese.</title>
        <authorList>
            <consortium name="US DOE Joint Genome Institute (JGI-PGF)"/>
            <person name="Walter F."/>
            <person name="Albersmeier A."/>
            <person name="Kalinowski J."/>
            <person name="Ruckert C."/>
        </authorList>
    </citation>
    <scope>NUCLEOTIDE SEQUENCE</scope>
    <source>
        <strain evidence="2">VKM Ac-1401</strain>
    </source>
</reference>
<protein>
    <submittedName>
        <fullName evidence="2">Uncharacterized protein</fullName>
    </submittedName>
</protein>
<reference evidence="2" key="2">
    <citation type="submission" date="2023-01" db="EMBL/GenBank/DDBJ databases">
        <authorList>
            <person name="Sun Q."/>
            <person name="Evtushenko L."/>
        </authorList>
    </citation>
    <scope>NUCLEOTIDE SEQUENCE</scope>
    <source>
        <strain evidence="2">VKM Ac-1401</strain>
    </source>
</reference>
<sequence length="210" mass="22164">MVESLAEDLRAAAERNATYRARCASMATLCGAAAGVLAAALFVQQGQQQGSWALLVGIGSFVLLVFATIAFGAGAIYFADSKPAPDETDEEKQRRLSQHGEAVLKRIKSYLRWGKWLAGLAAAAVCVALTFAFVANLGSYSARLTGAGLDGAQKTCPRIDRLTVVRVAASDVEGDSPTLLVDIDSTACEGGGRGSMTGLFIDRRYLVIDR</sequence>
<name>A0A9W6H7F6_9MICO</name>
<keyword evidence="1" id="KW-0812">Transmembrane</keyword>
<keyword evidence="1" id="KW-1133">Transmembrane helix</keyword>
<organism evidence="2 3">
    <name type="scientific">Leifsonia poae</name>
    <dbReference type="NCBI Taxonomy" id="110933"/>
    <lineage>
        <taxon>Bacteria</taxon>
        <taxon>Bacillati</taxon>
        <taxon>Actinomycetota</taxon>
        <taxon>Actinomycetes</taxon>
        <taxon>Micrococcales</taxon>
        <taxon>Microbacteriaceae</taxon>
        <taxon>Leifsonia</taxon>
    </lineage>
</organism>
<comment type="caution">
    <text evidence="2">The sequence shown here is derived from an EMBL/GenBank/DDBJ whole genome shotgun (WGS) entry which is preliminary data.</text>
</comment>